<name>A0A0E3BZ32_9BURK</name>
<proteinExistence type="predicted"/>
<keyword evidence="2" id="KW-1185">Reference proteome</keyword>
<evidence type="ECO:0000313" key="2">
    <source>
        <dbReference type="Proteomes" id="UP000029549"/>
    </source>
</evidence>
<comment type="caution">
    <text evidence="1">The sequence shown here is derived from an EMBL/GenBank/DDBJ whole genome shotgun (WGS) entry which is preliminary data.</text>
</comment>
<evidence type="ECO:0000313" key="1">
    <source>
        <dbReference type="EMBL" id="KGH20015.1"/>
    </source>
</evidence>
<sequence length="69" mass="8172">MEHPYYKLNCFNAELCLPKFAVGKELGMFRWVEVLSRLRCTQTGNHNALQDAVYQAELFYLVRELRFKA</sequence>
<dbReference type="AlphaFoldDB" id="A0A0E3BZ32"/>
<dbReference type="Proteomes" id="UP000029549">
    <property type="component" value="Unassembled WGS sequence"/>
</dbReference>
<accession>A0A0E3BZ32</accession>
<evidence type="ECO:0008006" key="3">
    <source>
        <dbReference type="Google" id="ProtNLM"/>
    </source>
</evidence>
<gene>
    <name evidence="1" type="ORF">P608_03785</name>
</gene>
<reference evidence="1 2" key="1">
    <citation type="submission" date="2013-09" db="EMBL/GenBank/DDBJ databases">
        <title>High correlation between genotypes and phenotypes of environmental bacteria Comamonas testosteroni strains.</title>
        <authorList>
            <person name="Liu L."/>
            <person name="Zhu W."/>
            <person name="Xia X."/>
            <person name="Xu B."/>
            <person name="Luo M."/>
            <person name="Wang G."/>
        </authorList>
    </citation>
    <scope>NUCLEOTIDE SEQUENCE [LARGE SCALE GENOMIC DNA]</scope>
    <source>
        <strain evidence="1 2">DF2</strain>
    </source>
</reference>
<dbReference type="EMBL" id="AWTP01000024">
    <property type="protein sequence ID" value="KGH20015.1"/>
    <property type="molecule type" value="Genomic_DNA"/>
</dbReference>
<organism evidence="1 2">
    <name type="scientific">Comamonas thiooxydans</name>
    <dbReference type="NCBI Taxonomy" id="363952"/>
    <lineage>
        <taxon>Bacteria</taxon>
        <taxon>Pseudomonadati</taxon>
        <taxon>Pseudomonadota</taxon>
        <taxon>Betaproteobacteria</taxon>
        <taxon>Burkholderiales</taxon>
        <taxon>Comamonadaceae</taxon>
        <taxon>Comamonas</taxon>
    </lineage>
</organism>
<protein>
    <recommendedName>
        <fullName evidence="3">Exonuclease domain-containing protein</fullName>
    </recommendedName>
</protein>